<evidence type="ECO:0000313" key="7">
    <source>
        <dbReference type="Proteomes" id="UP001596501"/>
    </source>
</evidence>
<dbReference type="SUPFAM" id="SSF53850">
    <property type="entry name" value="Periplasmic binding protein-like II"/>
    <property type="match status" value="1"/>
</dbReference>
<dbReference type="Pfam" id="PF03466">
    <property type="entry name" value="LysR_substrate"/>
    <property type="match status" value="1"/>
</dbReference>
<dbReference type="InterPro" id="IPR036390">
    <property type="entry name" value="WH_DNA-bd_sf"/>
</dbReference>
<dbReference type="EMBL" id="JBHTCA010000046">
    <property type="protein sequence ID" value="MFC7411741.1"/>
    <property type="molecule type" value="Genomic_DNA"/>
</dbReference>
<evidence type="ECO:0000256" key="3">
    <source>
        <dbReference type="ARBA" id="ARBA00023125"/>
    </source>
</evidence>
<gene>
    <name evidence="6" type="ORF">ACFQPB_23065</name>
</gene>
<organism evidence="6 7">
    <name type="scientific">Hydrogenophaga atypica</name>
    <dbReference type="NCBI Taxonomy" id="249409"/>
    <lineage>
        <taxon>Bacteria</taxon>
        <taxon>Pseudomonadati</taxon>
        <taxon>Pseudomonadota</taxon>
        <taxon>Betaproteobacteria</taxon>
        <taxon>Burkholderiales</taxon>
        <taxon>Comamonadaceae</taxon>
        <taxon>Hydrogenophaga</taxon>
    </lineage>
</organism>
<dbReference type="Gene3D" id="3.40.190.10">
    <property type="entry name" value="Periplasmic binding protein-like II"/>
    <property type="match status" value="2"/>
</dbReference>
<dbReference type="PANTHER" id="PTHR30346:SF28">
    <property type="entry name" value="HTH-TYPE TRANSCRIPTIONAL REGULATOR CYNR"/>
    <property type="match status" value="1"/>
</dbReference>
<reference evidence="7" key="1">
    <citation type="journal article" date="2019" name="Int. J. Syst. Evol. Microbiol.">
        <title>The Global Catalogue of Microorganisms (GCM) 10K type strain sequencing project: providing services to taxonomists for standard genome sequencing and annotation.</title>
        <authorList>
            <consortium name="The Broad Institute Genomics Platform"/>
            <consortium name="The Broad Institute Genome Sequencing Center for Infectious Disease"/>
            <person name="Wu L."/>
            <person name="Ma J."/>
        </authorList>
    </citation>
    <scope>NUCLEOTIDE SEQUENCE [LARGE SCALE GENOMIC DNA]</scope>
    <source>
        <strain evidence="7">CGMCC 1.12371</strain>
    </source>
</reference>
<keyword evidence="7" id="KW-1185">Reference proteome</keyword>
<evidence type="ECO:0000256" key="2">
    <source>
        <dbReference type="ARBA" id="ARBA00023015"/>
    </source>
</evidence>
<proteinExistence type="inferred from homology"/>
<dbReference type="InterPro" id="IPR036388">
    <property type="entry name" value="WH-like_DNA-bd_sf"/>
</dbReference>
<dbReference type="PANTHER" id="PTHR30346">
    <property type="entry name" value="TRANSCRIPTIONAL DUAL REGULATOR HCAR-RELATED"/>
    <property type="match status" value="1"/>
</dbReference>
<keyword evidence="2" id="KW-0805">Transcription regulation</keyword>
<dbReference type="SUPFAM" id="SSF46785">
    <property type="entry name" value="Winged helix' DNA-binding domain"/>
    <property type="match status" value="1"/>
</dbReference>
<accession>A0ABW2QR25</accession>
<dbReference type="Proteomes" id="UP001596501">
    <property type="component" value="Unassembled WGS sequence"/>
</dbReference>
<keyword evidence="4" id="KW-0804">Transcription</keyword>
<evidence type="ECO:0000313" key="6">
    <source>
        <dbReference type="EMBL" id="MFC7411741.1"/>
    </source>
</evidence>
<dbReference type="InterPro" id="IPR005119">
    <property type="entry name" value="LysR_subst-bd"/>
</dbReference>
<feature type="domain" description="HTH lysR-type" evidence="5">
    <location>
        <begin position="1"/>
        <end position="60"/>
    </location>
</feature>
<evidence type="ECO:0000256" key="4">
    <source>
        <dbReference type="ARBA" id="ARBA00023163"/>
    </source>
</evidence>
<evidence type="ECO:0000259" key="5">
    <source>
        <dbReference type="PROSITE" id="PS50931"/>
    </source>
</evidence>
<dbReference type="CDD" id="cd08414">
    <property type="entry name" value="PBP2_LTTR_aromatics_like"/>
    <property type="match status" value="1"/>
</dbReference>
<dbReference type="RefSeq" id="WP_156909542.1">
    <property type="nucleotide sequence ID" value="NZ_JBHTCA010000046.1"/>
</dbReference>
<sequence length="290" mass="32750">MDTDLLSLRAFVRLADELNFSRSAAALHMSAPKLTRLIQTLEKQVGVRLLARSTHGASLTAEGLEFLQSAHRIVAEADWVGRRFSKQRVTSSATFMVGCLAGSLYEPLPEHIRSARKAHPKLQIRVVEVEESTLTRQVLDGALDMGFLYSPEPDEMIERRVVSRRRQWVAMSPDHPLSKRKQLSLKDLRPYTLILPDEKGAPRLHRWYRQFLDLEVRHNLSYIGANQIHVALGLCAAGEGLCVVAEHLRRVRSDDLHFVPLLDAPQTELAAIWRADSPVRQVAQFIASGW</sequence>
<comment type="caution">
    <text evidence="6">The sequence shown here is derived from an EMBL/GenBank/DDBJ whole genome shotgun (WGS) entry which is preliminary data.</text>
</comment>
<dbReference type="PROSITE" id="PS50931">
    <property type="entry name" value="HTH_LYSR"/>
    <property type="match status" value="1"/>
</dbReference>
<name>A0ABW2QR25_9BURK</name>
<dbReference type="InterPro" id="IPR000847">
    <property type="entry name" value="LysR_HTH_N"/>
</dbReference>
<comment type="similarity">
    <text evidence="1">Belongs to the LysR transcriptional regulatory family.</text>
</comment>
<keyword evidence="3" id="KW-0238">DNA-binding</keyword>
<dbReference type="Pfam" id="PF00126">
    <property type="entry name" value="HTH_1"/>
    <property type="match status" value="1"/>
</dbReference>
<protein>
    <submittedName>
        <fullName evidence="6">LysR family transcriptional regulator</fullName>
    </submittedName>
</protein>
<dbReference type="Gene3D" id="1.10.10.10">
    <property type="entry name" value="Winged helix-like DNA-binding domain superfamily/Winged helix DNA-binding domain"/>
    <property type="match status" value="1"/>
</dbReference>
<evidence type="ECO:0000256" key="1">
    <source>
        <dbReference type="ARBA" id="ARBA00009437"/>
    </source>
</evidence>